<dbReference type="EMBL" id="SEYY01024175">
    <property type="protein sequence ID" value="KAB7494331.1"/>
    <property type="molecule type" value="Genomic_DNA"/>
</dbReference>
<keyword evidence="1" id="KW-0479">Metal-binding</keyword>
<dbReference type="PANTHER" id="PTHR47156">
    <property type="entry name" value="PROTEIN CBG20824"/>
    <property type="match status" value="1"/>
</dbReference>
<dbReference type="InterPro" id="IPR017907">
    <property type="entry name" value="Znf_RING_CS"/>
</dbReference>
<dbReference type="InterPro" id="IPR013083">
    <property type="entry name" value="Znf_RING/FYVE/PHD"/>
</dbReference>
<keyword evidence="7" id="KW-1185">Reference proteome</keyword>
<dbReference type="InterPro" id="IPR001841">
    <property type="entry name" value="Znf_RING"/>
</dbReference>
<dbReference type="GO" id="GO:0008270">
    <property type="term" value="F:zinc ion binding"/>
    <property type="evidence" value="ECO:0007669"/>
    <property type="project" value="UniProtKB-KW"/>
</dbReference>
<evidence type="ECO:0000256" key="4">
    <source>
        <dbReference type="PROSITE-ProRule" id="PRU00175"/>
    </source>
</evidence>
<proteinExistence type="predicted"/>
<dbReference type="Gene3D" id="3.30.40.10">
    <property type="entry name" value="Zinc/RING finger domain, C3HC4 (zinc finger)"/>
    <property type="match status" value="1"/>
</dbReference>
<dbReference type="SUPFAM" id="SSF57850">
    <property type="entry name" value="RING/U-box"/>
    <property type="match status" value="1"/>
</dbReference>
<name>A0A5N5SJU0_9CRUS</name>
<evidence type="ECO:0000313" key="6">
    <source>
        <dbReference type="EMBL" id="KAB7494331.1"/>
    </source>
</evidence>
<keyword evidence="3" id="KW-0862">Zinc</keyword>
<evidence type="ECO:0000256" key="2">
    <source>
        <dbReference type="ARBA" id="ARBA00022771"/>
    </source>
</evidence>
<feature type="domain" description="RING-type" evidence="5">
    <location>
        <begin position="7"/>
        <end position="47"/>
    </location>
</feature>
<dbReference type="PROSITE" id="PS00518">
    <property type="entry name" value="ZF_RING_1"/>
    <property type="match status" value="1"/>
</dbReference>
<keyword evidence="2 4" id="KW-0863">Zinc-finger</keyword>
<comment type="caution">
    <text evidence="6">The sequence shown here is derived from an EMBL/GenBank/DDBJ whole genome shotgun (WGS) entry which is preliminary data.</text>
</comment>
<dbReference type="OrthoDB" id="6270329at2759"/>
<dbReference type="PANTHER" id="PTHR47156:SF10">
    <property type="entry name" value="E3 UBIQUITIN-PROTEIN LIGASE TRIM-21-RELATED"/>
    <property type="match status" value="1"/>
</dbReference>
<dbReference type="InterPro" id="IPR052667">
    <property type="entry name" value="E3_ubiquitin-ligase_RING"/>
</dbReference>
<organism evidence="6 7">
    <name type="scientific">Armadillidium nasatum</name>
    <dbReference type="NCBI Taxonomy" id="96803"/>
    <lineage>
        <taxon>Eukaryota</taxon>
        <taxon>Metazoa</taxon>
        <taxon>Ecdysozoa</taxon>
        <taxon>Arthropoda</taxon>
        <taxon>Crustacea</taxon>
        <taxon>Multicrustacea</taxon>
        <taxon>Malacostraca</taxon>
        <taxon>Eumalacostraca</taxon>
        <taxon>Peracarida</taxon>
        <taxon>Isopoda</taxon>
        <taxon>Oniscidea</taxon>
        <taxon>Crinocheta</taxon>
        <taxon>Armadillidiidae</taxon>
        <taxon>Armadillidium</taxon>
    </lineage>
</organism>
<accession>A0A5N5SJU0</accession>
<dbReference type="Pfam" id="PF14634">
    <property type="entry name" value="zf-RING_5"/>
    <property type="match status" value="1"/>
</dbReference>
<evidence type="ECO:0000256" key="1">
    <source>
        <dbReference type="ARBA" id="ARBA00022723"/>
    </source>
</evidence>
<sequence length="386" mass="44149">MEYIVTCEICSLEYSDTETIPRVLDCGHSFCTTCIAQLENALCPKCRANIPSRKEFPINFSLISLVEEWKSEKNLSPDIISSIKNLKEKLVSKLSVINKMFEICNTKESIESDLRLLTSLEEEGLKEEFGSKKQMIIRKKLKKLEEKYKECSLNDVSREIGFSEMYKILKSSEKIFTYKCINKELKFGELTVRDNKIMIHSLTLNDIPKGSKIVQFQNLREMLANKSMHAFLEVTAKNGTSYTIIIQLHDRMLVPHFIKLCTAEKGSTYKNLPFSKGKNNTTRYDAQGKQINQVISLVSILEVNSPKVLLLDYYKNISGKLPCVENDIIVTGRSDNGFQILRVKQPNSYSILGKVTYPSDLWNYVTFENVEKILDCGLVADLKKNI</sequence>
<evidence type="ECO:0000259" key="5">
    <source>
        <dbReference type="PROSITE" id="PS50089"/>
    </source>
</evidence>
<gene>
    <name evidence="6" type="ORF">Anas_04468</name>
</gene>
<dbReference type="SMART" id="SM00184">
    <property type="entry name" value="RING"/>
    <property type="match status" value="1"/>
</dbReference>
<protein>
    <recommendedName>
        <fullName evidence="5">RING-type domain-containing protein</fullName>
    </recommendedName>
</protein>
<dbReference type="Proteomes" id="UP000326759">
    <property type="component" value="Unassembled WGS sequence"/>
</dbReference>
<dbReference type="AlphaFoldDB" id="A0A5N5SJU0"/>
<reference evidence="6 7" key="1">
    <citation type="journal article" date="2019" name="PLoS Biol.">
        <title>Sex chromosomes control vertical transmission of feminizing Wolbachia symbionts in an isopod.</title>
        <authorList>
            <person name="Becking T."/>
            <person name="Chebbi M.A."/>
            <person name="Giraud I."/>
            <person name="Moumen B."/>
            <person name="Laverre T."/>
            <person name="Caubet Y."/>
            <person name="Peccoud J."/>
            <person name="Gilbert C."/>
            <person name="Cordaux R."/>
        </authorList>
    </citation>
    <scope>NUCLEOTIDE SEQUENCE [LARGE SCALE GENOMIC DNA]</scope>
    <source>
        <strain evidence="6">ANa2</strain>
        <tissue evidence="6">Whole body excluding digestive tract and cuticle</tissue>
    </source>
</reference>
<dbReference type="PROSITE" id="PS50089">
    <property type="entry name" value="ZF_RING_2"/>
    <property type="match status" value="1"/>
</dbReference>
<evidence type="ECO:0000256" key="3">
    <source>
        <dbReference type="ARBA" id="ARBA00022833"/>
    </source>
</evidence>
<evidence type="ECO:0000313" key="7">
    <source>
        <dbReference type="Proteomes" id="UP000326759"/>
    </source>
</evidence>